<evidence type="ECO:0000256" key="1">
    <source>
        <dbReference type="SAM" id="MobiDB-lite"/>
    </source>
</evidence>
<feature type="compositionally biased region" description="Low complexity" evidence="1">
    <location>
        <begin position="231"/>
        <end position="241"/>
    </location>
</feature>
<feature type="compositionally biased region" description="Polar residues" evidence="1">
    <location>
        <begin position="381"/>
        <end position="395"/>
    </location>
</feature>
<dbReference type="AlphaFoldDB" id="A0A7R7XNF9"/>
<feature type="compositionally biased region" description="Low complexity" evidence="1">
    <location>
        <begin position="349"/>
        <end position="380"/>
    </location>
</feature>
<evidence type="ECO:0000313" key="2">
    <source>
        <dbReference type="EMBL" id="BCS24645.1"/>
    </source>
</evidence>
<feature type="region of interest" description="Disordered" evidence="1">
    <location>
        <begin position="318"/>
        <end position="395"/>
    </location>
</feature>
<feature type="compositionally biased region" description="Pro residues" evidence="1">
    <location>
        <begin position="1"/>
        <end position="11"/>
    </location>
</feature>
<feature type="compositionally biased region" description="Low complexity" evidence="1">
    <location>
        <begin position="318"/>
        <end position="330"/>
    </location>
</feature>
<feature type="compositionally biased region" description="Polar residues" evidence="1">
    <location>
        <begin position="202"/>
        <end position="223"/>
    </location>
</feature>
<feature type="region of interest" description="Disordered" evidence="1">
    <location>
        <begin position="202"/>
        <end position="241"/>
    </location>
</feature>
<dbReference type="RefSeq" id="XP_041556839.1">
    <property type="nucleotide sequence ID" value="XM_041704233.1"/>
</dbReference>
<dbReference type="OrthoDB" id="5397087at2759"/>
<name>A0A7R7XNF9_9EURO</name>
<feature type="region of interest" description="Disordered" evidence="1">
    <location>
        <begin position="109"/>
        <end position="189"/>
    </location>
</feature>
<organism evidence="2 3">
    <name type="scientific">Aspergillus puulaauensis</name>
    <dbReference type="NCBI Taxonomy" id="1220207"/>
    <lineage>
        <taxon>Eukaryota</taxon>
        <taxon>Fungi</taxon>
        <taxon>Dikarya</taxon>
        <taxon>Ascomycota</taxon>
        <taxon>Pezizomycotina</taxon>
        <taxon>Eurotiomycetes</taxon>
        <taxon>Eurotiomycetidae</taxon>
        <taxon>Eurotiales</taxon>
        <taxon>Aspergillaceae</taxon>
        <taxon>Aspergillus</taxon>
    </lineage>
</organism>
<dbReference type="GeneID" id="64974650"/>
<keyword evidence="3" id="KW-1185">Reference proteome</keyword>
<gene>
    <name evidence="2" type="ORF">APUU_41089A</name>
</gene>
<dbReference type="Proteomes" id="UP000654913">
    <property type="component" value="Chromosome 4"/>
</dbReference>
<dbReference type="EMBL" id="AP024446">
    <property type="protein sequence ID" value="BCS24645.1"/>
    <property type="molecule type" value="Genomic_DNA"/>
</dbReference>
<reference evidence="2" key="1">
    <citation type="submission" date="2021-01" db="EMBL/GenBank/DDBJ databases">
        <authorList>
            <consortium name="Aspergillus puulaauensis MK2 genome sequencing consortium"/>
            <person name="Kazuki M."/>
            <person name="Futagami T."/>
        </authorList>
    </citation>
    <scope>NUCLEOTIDE SEQUENCE</scope>
    <source>
        <strain evidence="2">MK2</strain>
    </source>
</reference>
<accession>A0A7R7XNF9</accession>
<proteinExistence type="predicted"/>
<protein>
    <submittedName>
        <fullName evidence="2">Uncharacterized protein</fullName>
    </submittedName>
</protein>
<feature type="compositionally biased region" description="Polar residues" evidence="1">
    <location>
        <begin position="120"/>
        <end position="129"/>
    </location>
</feature>
<feature type="compositionally biased region" description="Polar residues" evidence="1">
    <location>
        <begin position="144"/>
        <end position="153"/>
    </location>
</feature>
<feature type="compositionally biased region" description="Low complexity" evidence="1">
    <location>
        <begin position="134"/>
        <end position="143"/>
    </location>
</feature>
<evidence type="ECO:0000313" key="3">
    <source>
        <dbReference type="Proteomes" id="UP000654913"/>
    </source>
</evidence>
<feature type="region of interest" description="Disordered" evidence="1">
    <location>
        <begin position="1"/>
        <end position="38"/>
    </location>
</feature>
<dbReference type="KEGG" id="apuu:APUU_41089A"/>
<sequence length="491" mass="52772">MSPRAPSPRPGPDAAAASNRTKEENQERAFIAASRRKDRSLDARIESANRASSLHKQRTGRALHITREIVQDESMYEEIDDTYRTKLQQYMRAQNMQLSRDFDNSLLAGFTPSGGMPTLQMPSASQGQTPPHLASASPSFSSSLNMPTLTQNLPAMHIRPRGSHSGPRGGHGPNHQRRASSVAPAGPIHAGRKMSLDFTQLRSGSISGPSTDLNATPGSFSPSYPTPGPIQAQAQPQSQSQAQAQMPAYVASTPTYAVRPQQQQQQQQQHHQLMQSFDGLFQGHAMSPSASFGGIPMHTPQFRNRIGSAPTIPVRAQAQALSLAQSHSRAGGQHSRNRSEPTPAAAEVPTPSSSSSSFSLGFFPHSSSNSDSTSTEMMTTPGSTSPHTPVSQASSNLRHNLSSLDLTDTANDAAKFDTDQQLQSFGLHLGLGAFPHQSADQDFVDFSDFAATLDQSHTMFPFNFQLPVDSGSLTADATFGDGPDMKEFITL</sequence>
<reference evidence="2" key="2">
    <citation type="submission" date="2021-02" db="EMBL/GenBank/DDBJ databases">
        <title>Aspergillus puulaauensis MK2 genome sequence.</title>
        <authorList>
            <person name="Futagami T."/>
            <person name="Mori K."/>
            <person name="Kadooka C."/>
            <person name="Tanaka T."/>
        </authorList>
    </citation>
    <scope>NUCLEOTIDE SEQUENCE</scope>
    <source>
        <strain evidence="2">MK2</strain>
    </source>
</reference>